<reference evidence="3 4" key="1">
    <citation type="submission" date="2018-03" db="EMBL/GenBank/DDBJ databases">
        <title>Draft genome sequence of Rohu Carp (Labeo rohita).</title>
        <authorList>
            <person name="Das P."/>
            <person name="Kushwaha B."/>
            <person name="Joshi C.G."/>
            <person name="Kumar D."/>
            <person name="Nagpure N.S."/>
            <person name="Sahoo L."/>
            <person name="Das S.P."/>
            <person name="Bit A."/>
            <person name="Patnaik S."/>
            <person name="Meher P.K."/>
            <person name="Jayasankar P."/>
            <person name="Koringa P.G."/>
            <person name="Patel N.V."/>
            <person name="Hinsu A.T."/>
            <person name="Kumar R."/>
            <person name="Pandey M."/>
            <person name="Agarwal S."/>
            <person name="Srivastava S."/>
            <person name="Singh M."/>
            <person name="Iquebal M.A."/>
            <person name="Jaiswal S."/>
            <person name="Angadi U.B."/>
            <person name="Kumar N."/>
            <person name="Raza M."/>
            <person name="Shah T.M."/>
            <person name="Rai A."/>
            <person name="Jena J.K."/>
        </authorList>
    </citation>
    <scope>NUCLEOTIDE SEQUENCE [LARGE SCALE GENOMIC DNA]</scope>
    <source>
        <strain evidence="3">DASCIFA01</strain>
        <tissue evidence="3">Testis</tissue>
    </source>
</reference>
<dbReference type="Gene3D" id="3.30.420.10">
    <property type="entry name" value="Ribonuclease H-like superfamily/Ribonuclease H"/>
    <property type="match status" value="1"/>
</dbReference>
<accession>A0A498M5U8</accession>
<dbReference type="InterPro" id="IPR012337">
    <property type="entry name" value="RNaseH-like_sf"/>
</dbReference>
<dbReference type="STRING" id="84645.A0A498M5U8"/>
<gene>
    <name evidence="3" type="ORF">ROHU_009901</name>
</gene>
<dbReference type="PROSITE" id="PS50994">
    <property type="entry name" value="INTEGRASE"/>
    <property type="match status" value="1"/>
</dbReference>
<evidence type="ECO:0000259" key="2">
    <source>
        <dbReference type="PROSITE" id="PS50994"/>
    </source>
</evidence>
<comment type="caution">
    <text evidence="3">The sequence shown here is derived from an EMBL/GenBank/DDBJ whole genome shotgun (WGS) entry which is preliminary data.</text>
</comment>
<dbReference type="GO" id="GO:0015074">
    <property type="term" value="P:DNA integration"/>
    <property type="evidence" value="ECO:0007669"/>
    <property type="project" value="InterPro"/>
</dbReference>
<organism evidence="3 4">
    <name type="scientific">Labeo rohita</name>
    <name type="common">Indian major carp</name>
    <name type="synonym">Cyprinus rohita</name>
    <dbReference type="NCBI Taxonomy" id="84645"/>
    <lineage>
        <taxon>Eukaryota</taxon>
        <taxon>Metazoa</taxon>
        <taxon>Chordata</taxon>
        <taxon>Craniata</taxon>
        <taxon>Vertebrata</taxon>
        <taxon>Euteleostomi</taxon>
        <taxon>Actinopterygii</taxon>
        <taxon>Neopterygii</taxon>
        <taxon>Teleostei</taxon>
        <taxon>Ostariophysi</taxon>
        <taxon>Cypriniformes</taxon>
        <taxon>Cyprinidae</taxon>
        <taxon>Labeoninae</taxon>
        <taxon>Labeonini</taxon>
        <taxon>Labeo</taxon>
    </lineage>
</organism>
<dbReference type="PANTHER" id="PTHR37984">
    <property type="entry name" value="PROTEIN CBG26694"/>
    <property type="match status" value="1"/>
</dbReference>
<dbReference type="SUPFAM" id="SSF56219">
    <property type="entry name" value="DNase I-like"/>
    <property type="match status" value="1"/>
</dbReference>
<dbReference type="InterPro" id="IPR001584">
    <property type="entry name" value="Integrase_cat-core"/>
</dbReference>
<dbReference type="FunFam" id="3.30.420.10:FF:000032">
    <property type="entry name" value="Retrovirus-related Pol polyprotein from transposon 297-like Protein"/>
    <property type="match status" value="1"/>
</dbReference>
<dbReference type="InterPro" id="IPR036691">
    <property type="entry name" value="Endo/exonu/phosph_ase_sf"/>
</dbReference>
<dbReference type="PANTHER" id="PTHR37984:SF15">
    <property type="entry name" value="INTEGRASE CATALYTIC DOMAIN-CONTAINING PROTEIN"/>
    <property type="match status" value="1"/>
</dbReference>
<protein>
    <recommendedName>
        <fullName evidence="1">Gypsy retrotransposon integrase-like protein 1</fullName>
    </recommendedName>
</protein>
<dbReference type="Gene3D" id="1.10.340.70">
    <property type="match status" value="1"/>
</dbReference>
<sequence>MSSVIPDSAIELTGFSVHRSDRTKELTGKSRGGGVCLFINNSWCDEGNLHSIKSFCSPDLEFHMLLCRPFWLPREFTAIIITAVYIPPQANTDQALKELYGHISEQETVYPDAAFIAAGDFNKANLNTIAPRFFQHITINTRGDRALDHCYSPFRDAYKSLPRPPFGKSDHLSILLLPVYRQKLKREAPALREIQCWSDHSDAILQDCFDHVDWDMFRAASDDDIEAYSDTVTCFIRKCVEDVVPTKTIRIFPNQKPWINSDVRAALSARTSAFKSGNPDDRKQASYDLRKSIKAAKRQYKNKVENQFNTNNARDNNPLAHLNTANLGAVEQRWAAQLAGFQFEVRYRPGRTNGNADALSRWPVSESSAGPTEDGAVPCGGVGYVASEVVRACVHAFVPVTENVEEGHKFETVVHTNQGDQVGPSLLVEWKRAQRTDPAVSRLWVYMDRGRGPTPRERAAEDRSTQVLLRQWARLCVDQGLLCREVCDSKTFDKLKQIVVPQCLQMQVLEWVHDHAGHLGAEKTLSLARRRFFWPRLAQGVEKWCLQCVRCNLHKTPANKVSAPLVSIQSEYPLQIVSVDFLSLEAARSGMCSILVMVDHFTRYAVAVPTADQTAVTTARVLWKHFIQPFGGFDQLHSDQGPNFESRVIKELCSLYNINKSHTTPYHPAGNGQCERFNRTLLSMLGTLKDDQKEDWDQYVAELVQAYNNTSHPSTGYAPYFLMFGRHAKLPLDVMLGRGDGSLGTVDSWVHYHHKRLVTAYDRARKQIQKAQFNQKKGFDRKVKGEPLLTGQRVMVLNRRARGQGKLDDKWERSVYVVIAQPNLDIPVYVVKKEGVDGEERVLHRNMLSPCKFDIALPLEGKSVEVLPSDSDVNPVNSNCCMYPLVGGCFTGPPASTQRDGGVTSNMDIAEETLQTASRECPSSLLAPQTEYLRRSTRATKGLLPLRYRM</sequence>
<dbReference type="GO" id="GO:0003676">
    <property type="term" value="F:nucleic acid binding"/>
    <property type="evidence" value="ECO:0007669"/>
    <property type="project" value="InterPro"/>
</dbReference>
<evidence type="ECO:0000256" key="1">
    <source>
        <dbReference type="ARBA" id="ARBA00039658"/>
    </source>
</evidence>
<dbReference type="FunFam" id="1.10.340.70:FF:000001">
    <property type="entry name" value="Retrovirus-related Pol polyprotein from transposon gypsy-like Protein"/>
    <property type="match status" value="1"/>
</dbReference>
<dbReference type="Pfam" id="PF00665">
    <property type="entry name" value="rve"/>
    <property type="match status" value="1"/>
</dbReference>
<dbReference type="InterPro" id="IPR036397">
    <property type="entry name" value="RNaseH_sf"/>
</dbReference>
<evidence type="ECO:0000313" key="4">
    <source>
        <dbReference type="Proteomes" id="UP000290572"/>
    </source>
</evidence>
<dbReference type="InterPro" id="IPR041588">
    <property type="entry name" value="Integrase_H2C2"/>
</dbReference>
<dbReference type="InterPro" id="IPR050951">
    <property type="entry name" value="Retrovirus_Pol_polyprotein"/>
</dbReference>
<proteinExistence type="predicted"/>
<dbReference type="EMBL" id="QBIY01013011">
    <property type="protein sequence ID" value="RXN13035.1"/>
    <property type="molecule type" value="Genomic_DNA"/>
</dbReference>
<dbReference type="SUPFAM" id="SSF53098">
    <property type="entry name" value="Ribonuclease H-like"/>
    <property type="match status" value="1"/>
</dbReference>
<dbReference type="Gene3D" id="3.60.10.10">
    <property type="entry name" value="Endonuclease/exonuclease/phosphatase"/>
    <property type="match status" value="1"/>
</dbReference>
<keyword evidence="4" id="KW-1185">Reference proteome</keyword>
<name>A0A498M5U8_LABRO</name>
<dbReference type="Pfam" id="PF17921">
    <property type="entry name" value="Integrase_H2C2"/>
    <property type="match status" value="1"/>
</dbReference>
<dbReference type="Proteomes" id="UP000290572">
    <property type="component" value="Unassembled WGS sequence"/>
</dbReference>
<evidence type="ECO:0000313" key="3">
    <source>
        <dbReference type="EMBL" id="RXN13035.1"/>
    </source>
</evidence>
<feature type="domain" description="Integrase catalytic" evidence="2">
    <location>
        <begin position="569"/>
        <end position="727"/>
    </location>
</feature>
<dbReference type="AlphaFoldDB" id="A0A498M5U8"/>